<feature type="compositionally biased region" description="Low complexity" evidence="1">
    <location>
        <begin position="91"/>
        <end position="107"/>
    </location>
</feature>
<reference evidence="2" key="2">
    <citation type="submission" date="2023-05" db="EMBL/GenBank/DDBJ databases">
        <authorList>
            <consortium name="Lawrence Berkeley National Laboratory"/>
            <person name="Steindorff A."/>
            <person name="Hensen N."/>
            <person name="Bonometti L."/>
            <person name="Westerberg I."/>
            <person name="Brannstrom I.O."/>
            <person name="Guillou S."/>
            <person name="Cros-Aarteil S."/>
            <person name="Calhoun S."/>
            <person name="Haridas S."/>
            <person name="Kuo A."/>
            <person name="Mondo S."/>
            <person name="Pangilinan J."/>
            <person name="Riley R."/>
            <person name="Labutti K."/>
            <person name="Andreopoulos B."/>
            <person name="Lipzen A."/>
            <person name="Chen C."/>
            <person name="Yanf M."/>
            <person name="Daum C."/>
            <person name="Ng V."/>
            <person name="Clum A."/>
            <person name="Ohm R."/>
            <person name="Martin F."/>
            <person name="Silar P."/>
            <person name="Natvig D."/>
            <person name="Lalanne C."/>
            <person name="Gautier V."/>
            <person name="Ament-Velasquez S.L."/>
            <person name="Kruys A."/>
            <person name="Hutchinson M.I."/>
            <person name="Powell A.J."/>
            <person name="Barry K."/>
            <person name="Miller A.N."/>
            <person name="Grigoriev I.V."/>
            <person name="Debuchy R."/>
            <person name="Gladieux P."/>
            <person name="Thoren M.H."/>
            <person name="Johannesson H."/>
        </authorList>
    </citation>
    <scope>NUCLEOTIDE SEQUENCE</scope>
    <source>
        <strain evidence="2">CBS 731.68</strain>
    </source>
</reference>
<evidence type="ECO:0000256" key="1">
    <source>
        <dbReference type="SAM" id="MobiDB-lite"/>
    </source>
</evidence>
<proteinExistence type="predicted"/>
<evidence type="ECO:0000313" key="3">
    <source>
        <dbReference type="Proteomes" id="UP001302602"/>
    </source>
</evidence>
<dbReference type="RefSeq" id="XP_062651774.1">
    <property type="nucleotide sequence ID" value="XM_062786366.1"/>
</dbReference>
<protein>
    <submittedName>
        <fullName evidence="2">Uncharacterized protein</fullName>
    </submittedName>
</protein>
<sequence length="147" mass="16134">MYRLHLDHRDAASTTYTSTFNPRTSDFEKIEQRRISMISTLPSTICNTPFLQSMNQKEGMTTPTTNHTQSSSSKTQHARTTKTTAIYSYMTPQSPTSTLHLSLSPPTAVLPSLDTSLPTKPDQPSLPSSPLPSQVARPTQAEPTGVL</sequence>
<dbReference type="Proteomes" id="UP001302602">
    <property type="component" value="Unassembled WGS sequence"/>
</dbReference>
<feature type="compositionally biased region" description="Polar residues" evidence="1">
    <location>
        <begin position="56"/>
        <end position="75"/>
    </location>
</feature>
<feature type="region of interest" description="Disordered" evidence="1">
    <location>
        <begin position="56"/>
        <end position="147"/>
    </location>
</feature>
<name>A0AAN6Z801_9PEZI</name>
<reference evidence="2" key="1">
    <citation type="journal article" date="2023" name="Mol. Phylogenet. Evol.">
        <title>Genome-scale phylogeny and comparative genomics of the fungal order Sordariales.</title>
        <authorList>
            <person name="Hensen N."/>
            <person name="Bonometti L."/>
            <person name="Westerberg I."/>
            <person name="Brannstrom I.O."/>
            <person name="Guillou S."/>
            <person name="Cros-Aarteil S."/>
            <person name="Calhoun S."/>
            <person name="Haridas S."/>
            <person name="Kuo A."/>
            <person name="Mondo S."/>
            <person name="Pangilinan J."/>
            <person name="Riley R."/>
            <person name="LaButti K."/>
            <person name="Andreopoulos B."/>
            <person name="Lipzen A."/>
            <person name="Chen C."/>
            <person name="Yan M."/>
            <person name="Daum C."/>
            <person name="Ng V."/>
            <person name="Clum A."/>
            <person name="Steindorff A."/>
            <person name="Ohm R.A."/>
            <person name="Martin F."/>
            <person name="Silar P."/>
            <person name="Natvig D.O."/>
            <person name="Lalanne C."/>
            <person name="Gautier V."/>
            <person name="Ament-Velasquez S.L."/>
            <person name="Kruys A."/>
            <person name="Hutchinson M.I."/>
            <person name="Powell A.J."/>
            <person name="Barry K."/>
            <person name="Miller A.N."/>
            <person name="Grigoriev I.V."/>
            <person name="Debuchy R."/>
            <person name="Gladieux P."/>
            <person name="Hiltunen Thoren M."/>
            <person name="Johannesson H."/>
        </authorList>
    </citation>
    <scope>NUCLEOTIDE SEQUENCE</scope>
    <source>
        <strain evidence="2">CBS 731.68</strain>
    </source>
</reference>
<evidence type="ECO:0000313" key="2">
    <source>
        <dbReference type="EMBL" id="KAK4128003.1"/>
    </source>
</evidence>
<keyword evidence="3" id="KW-1185">Reference proteome</keyword>
<comment type="caution">
    <text evidence="2">The sequence shown here is derived from an EMBL/GenBank/DDBJ whole genome shotgun (WGS) entry which is preliminary data.</text>
</comment>
<accession>A0AAN6Z801</accession>
<organism evidence="2 3">
    <name type="scientific">Parathielavia appendiculata</name>
    <dbReference type="NCBI Taxonomy" id="2587402"/>
    <lineage>
        <taxon>Eukaryota</taxon>
        <taxon>Fungi</taxon>
        <taxon>Dikarya</taxon>
        <taxon>Ascomycota</taxon>
        <taxon>Pezizomycotina</taxon>
        <taxon>Sordariomycetes</taxon>
        <taxon>Sordariomycetidae</taxon>
        <taxon>Sordariales</taxon>
        <taxon>Chaetomiaceae</taxon>
        <taxon>Parathielavia</taxon>
    </lineage>
</organism>
<gene>
    <name evidence="2" type="ORF">N657DRAFT_238162</name>
</gene>
<dbReference type="GeneID" id="87823132"/>
<dbReference type="AlphaFoldDB" id="A0AAN6Z801"/>
<dbReference type="EMBL" id="MU853224">
    <property type="protein sequence ID" value="KAK4128003.1"/>
    <property type="molecule type" value="Genomic_DNA"/>
</dbReference>